<dbReference type="InterPro" id="IPR013096">
    <property type="entry name" value="Cupin_2"/>
</dbReference>
<proteinExistence type="predicted"/>
<dbReference type="GO" id="GO:0043565">
    <property type="term" value="F:sequence-specific DNA binding"/>
    <property type="evidence" value="ECO:0007669"/>
    <property type="project" value="InterPro"/>
</dbReference>
<evidence type="ECO:0000259" key="4">
    <source>
        <dbReference type="PROSITE" id="PS01124"/>
    </source>
</evidence>
<dbReference type="SMART" id="SM00342">
    <property type="entry name" value="HTH_ARAC"/>
    <property type="match status" value="1"/>
</dbReference>
<gene>
    <name evidence="5" type="ORF">LKD48_13970</name>
</gene>
<comment type="caution">
    <text evidence="5">The sequence shown here is derived from an EMBL/GenBank/DDBJ whole genome shotgun (WGS) entry which is preliminary data.</text>
</comment>
<dbReference type="PANTHER" id="PTHR43280">
    <property type="entry name" value="ARAC-FAMILY TRANSCRIPTIONAL REGULATOR"/>
    <property type="match status" value="1"/>
</dbReference>
<dbReference type="InterPro" id="IPR009057">
    <property type="entry name" value="Homeodomain-like_sf"/>
</dbReference>
<dbReference type="PRINTS" id="PR00032">
    <property type="entry name" value="HTHARAC"/>
</dbReference>
<dbReference type="GO" id="GO:0003700">
    <property type="term" value="F:DNA-binding transcription factor activity"/>
    <property type="evidence" value="ECO:0007669"/>
    <property type="project" value="InterPro"/>
</dbReference>
<dbReference type="InterPro" id="IPR014710">
    <property type="entry name" value="RmlC-like_jellyroll"/>
</dbReference>
<dbReference type="PROSITE" id="PS01124">
    <property type="entry name" value="HTH_ARAC_FAMILY_2"/>
    <property type="match status" value="1"/>
</dbReference>
<dbReference type="SUPFAM" id="SSF46689">
    <property type="entry name" value="Homeodomain-like"/>
    <property type="match status" value="1"/>
</dbReference>
<feature type="domain" description="HTH araC/xylS-type" evidence="4">
    <location>
        <begin position="253"/>
        <end position="350"/>
    </location>
</feature>
<dbReference type="InterPro" id="IPR018060">
    <property type="entry name" value="HTH_AraC"/>
</dbReference>
<keyword evidence="1" id="KW-0805">Transcription regulation</keyword>
<keyword evidence="3" id="KW-0804">Transcription</keyword>
<dbReference type="Proteomes" id="UP001198200">
    <property type="component" value="Unassembled WGS sequence"/>
</dbReference>
<dbReference type="InterPro" id="IPR018062">
    <property type="entry name" value="HTH_AraC-typ_CS"/>
</dbReference>
<evidence type="ECO:0000256" key="1">
    <source>
        <dbReference type="ARBA" id="ARBA00023015"/>
    </source>
</evidence>
<dbReference type="Pfam" id="PF12833">
    <property type="entry name" value="HTH_18"/>
    <property type="match status" value="1"/>
</dbReference>
<dbReference type="Gene3D" id="2.60.120.10">
    <property type="entry name" value="Jelly Rolls"/>
    <property type="match status" value="1"/>
</dbReference>
<reference evidence="5 6" key="1">
    <citation type="submission" date="2021-10" db="EMBL/GenBank/DDBJ databases">
        <title>Anaerobic single-cell dispensing facilitates the cultivation of human gut bacteria.</title>
        <authorList>
            <person name="Afrizal A."/>
        </authorList>
    </citation>
    <scope>NUCLEOTIDE SEQUENCE [LARGE SCALE GENOMIC DNA]</scope>
    <source>
        <strain evidence="5 6">CLA-AA-H224</strain>
    </source>
</reference>
<evidence type="ECO:0000256" key="3">
    <source>
        <dbReference type="ARBA" id="ARBA00023163"/>
    </source>
</evidence>
<accession>A0AAE3JDD6</accession>
<protein>
    <submittedName>
        <fullName evidence="5">AraC family transcriptional regulator</fullName>
    </submittedName>
</protein>
<dbReference type="AlphaFoldDB" id="A0AAE3JDD6"/>
<evidence type="ECO:0000313" key="5">
    <source>
        <dbReference type="EMBL" id="MCC2222714.1"/>
    </source>
</evidence>
<dbReference type="Pfam" id="PF07883">
    <property type="entry name" value="Cupin_2"/>
    <property type="match status" value="1"/>
</dbReference>
<dbReference type="Gene3D" id="1.10.10.60">
    <property type="entry name" value="Homeodomain-like"/>
    <property type="match status" value="2"/>
</dbReference>
<dbReference type="PANTHER" id="PTHR43280:SF28">
    <property type="entry name" value="HTH-TYPE TRANSCRIPTIONAL ACTIVATOR RHAS"/>
    <property type="match status" value="1"/>
</dbReference>
<evidence type="ECO:0000313" key="6">
    <source>
        <dbReference type="Proteomes" id="UP001198200"/>
    </source>
</evidence>
<name>A0AAE3JDD6_9FIRM</name>
<dbReference type="RefSeq" id="WP_308732330.1">
    <property type="nucleotide sequence ID" value="NZ_JAJEQN010000045.1"/>
</dbReference>
<dbReference type="SUPFAM" id="SSF51182">
    <property type="entry name" value="RmlC-like cupins"/>
    <property type="match status" value="1"/>
</dbReference>
<keyword evidence="6" id="KW-1185">Reference proteome</keyword>
<dbReference type="InterPro" id="IPR020449">
    <property type="entry name" value="Tscrpt_reg_AraC-type_HTH"/>
</dbReference>
<evidence type="ECO:0000256" key="2">
    <source>
        <dbReference type="ARBA" id="ARBA00023125"/>
    </source>
</evidence>
<keyword evidence="2" id="KW-0238">DNA-binding</keyword>
<organism evidence="5 6">
    <name type="scientific">Anthropogastromicrobium aceti</name>
    <dbReference type="NCBI Taxonomy" id="2981768"/>
    <lineage>
        <taxon>Bacteria</taxon>
        <taxon>Bacillati</taxon>
        <taxon>Bacillota</taxon>
        <taxon>Clostridia</taxon>
        <taxon>Lachnospirales</taxon>
        <taxon>Lachnospiraceae</taxon>
        <taxon>Anthropogastromicrobium</taxon>
    </lineage>
</organism>
<sequence length="352" mass="42471">MKVKKITKYQRIIDRIKEIRRFYMDSEKQQEYDELPYFGEANHASSTANRKIAEKMSTLLIVYGKEGMEWSISPAGQRLVRREFLRRSWFHKHEYVEILYVIEGSFTQILLGEEIRFEQGEFVITDQNCEHADYIEAKDAAVLFLQIRSDYLEQLLRSYDGTDEMQRFLFHALWGQKREQSFLKLQRSKKYSRKEIDIEQLLENLLAEDLSREPGYEQIEHGLMIRLLQYLCWAYIPQLHTDSKESREKALLYELECYIRENVAKVTVSELEKEFHYHRNYYSLILKKYRGKSFQQYVIEIRMKYAKQLLEQTTLSIKQVAQQIGYENVSHFYHLFEKYYGKTPREIRSREG</sequence>
<dbReference type="InterPro" id="IPR011051">
    <property type="entry name" value="RmlC_Cupin_sf"/>
</dbReference>
<dbReference type="EMBL" id="JAJEQN010000045">
    <property type="protein sequence ID" value="MCC2222714.1"/>
    <property type="molecule type" value="Genomic_DNA"/>
</dbReference>
<dbReference type="PROSITE" id="PS00041">
    <property type="entry name" value="HTH_ARAC_FAMILY_1"/>
    <property type="match status" value="1"/>
</dbReference>